<dbReference type="AlphaFoldDB" id="A0A916RMJ1"/>
<accession>A0A916RMJ1</accession>
<dbReference type="Gene3D" id="3.40.430.10">
    <property type="entry name" value="Dihydrofolate Reductase, subunit A"/>
    <property type="match status" value="1"/>
</dbReference>
<evidence type="ECO:0000256" key="3">
    <source>
        <dbReference type="ARBA" id="ARBA00023002"/>
    </source>
</evidence>
<dbReference type="SUPFAM" id="SSF53597">
    <property type="entry name" value="Dihydrofolate reductase-like"/>
    <property type="match status" value="1"/>
</dbReference>
<dbReference type="RefSeq" id="WP_188382716.1">
    <property type="nucleotide sequence ID" value="NZ_BMEY01000001.1"/>
</dbReference>
<comment type="caution">
    <text evidence="5">The sequence shown here is derived from an EMBL/GenBank/DDBJ whole genome shotgun (WGS) entry which is preliminary data.</text>
</comment>
<evidence type="ECO:0000313" key="5">
    <source>
        <dbReference type="EMBL" id="GGA60747.1"/>
    </source>
</evidence>
<organism evidence="5 6">
    <name type="scientific">Ornithinibacillus halotolerans</name>
    <dbReference type="NCBI Taxonomy" id="1274357"/>
    <lineage>
        <taxon>Bacteria</taxon>
        <taxon>Bacillati</taxon>
        <taxon>Bacillota</taxon>
        <taxon>Bacilli</taxon>
        <taxon>Bacillales</taxon>
        <taxon>Bacillaceae</taxon>
        <taxon>Ornithinibacillus</taxon>
    </lineage>
</organism>
<dbReference type="Proteomes" id="UP000613512">
    <property type="component" value="Unassembled WGS sequence"/>
</dbReference>
<dbReference type="InterPro" id="IPR002734">
    <property type="entry name" value="RibDG_C"/>
</dbReference>
<dbReference type="GO" id="GO:0009231">
    <property type="term" value="P:riboflavin biosynthetic process"/>
    <property type="evidence" value="ECO:0007669"/>
    <property type="project" value="InterPro"/>
</dbReference>
<evidence type="ECO:0000313" key="6">
    <source>
        <dbReference type="Proteomes" id="UP000613512"/>
    </source>
</evidence>
<dbReference type="GO" id="GO:0008703">
    <property type="term" value="F:5-amino-6-(5-phosphoribosylamino)uracil reductase activity"/>
    <property type="evidence" value="ECO:0007669"/>
    <property type="project" value="InterPro"/>
</dbReference>
<comment type="pathway">
    <text evidence="1">Cofactor biosynthesis; riboflavin biosynthesis.</text>
</comment>
<dbReference type="PANTHER" id="PTHR38011">
    <property type="entry name" value="DIHYDROFOLATE REDUCTASE FAMILY PROTEIN (AFU_ORTHOLOGUE AFUA_8G06820)"/>
    <property type="match status" value="1"/>
</dbReference>
<dbReference type="InterPro" id="IPR024072">
    <property type="entry name" value="DHFR-like_dom_sf"/>
</dbReference>
<reference evidence="5" key="2">
    <citation type="submission" date="2020-09" db="EMBL/GenBank/DDBJ databases">
        <authorList>
            <person name="Sun Q."/>
            <person name="Zhou Y."/>
        </authorList>
    </citation>
    <scope>NUCLEOTIDE SEQUENCE</scope>
    <source>
        <strain evidence="5">CGMCC 1.12408</strain>
    </source>
</reference>
<keyword evidence="3" id="KW-0560">Oxidoreductase</keyword>
<proteinExistence type="predicted"/>
<gene>
    <name evidence="5" type="ORF">GCM10008025_00980</name>
</gene>
<reference evidence="5" key="1">
    <citation type="journal article" date="2014" name="Int. J. Syst. Evol. Microbiol.">
        <title>Complete genome sequence of Corynebacterium casei LMG S-19264T (=DSM 44701T), isolated from a smear-ripened cheese.</title>
        <authorList>
            <consortium name="US DOE Joint Genome Institute (JGI-PGF)"/>
            <person name="Walter F."/>
            <person name="Albersmeier A."/>
            <person name="Kalinowski J."/>
            <person name="Ruckert C."/>
        </authorList>
    </citation>
    <scope>NUCLEOTIDE SEQUENCE</scope>
    <source>
        <strain evidence="5">CGMCC 1.12408</strain>
    </source>
</reference>
<name>A0A916RMJ1_9BACI</name>
<evidence type="ECO:0000259" key="4">
    <source>
        <dbReference type="Pfam" id="PF01872"/>
    </source>
</evidence>
<dbReference type="PANTHER" id="PTHR38011:SF7">
    <property type="entry name" value="2,5-DIAMINO-6-RIBOSYLAMINO-4(3H)-PYRIMIDINONE 5'-PHOSPHATE REDUCTASE"/>
    <property type="match status" value="1"/>
</dbReference>
<keyword evidence="2" id="KW-0521">NADP</keyword>
<feature type="domain" description="Bacterial bifunctional deaminase-reductase C-terminal" evidence="4">
    <location>
        <begin position="4"/>
        <end position="214"/>
    </location>
</feature>
<evidence type="ECO:0000256" key="2">
    <source>
        <dbReference type="ARBA" id="ARBA00022857"/>
    </source>
</evidence>
<dbReference type="EMBL" id="BMEY01000001">
    <property type="protein sequence ID" value="GGA60747.1"/>
    <property type="molecule type" value="Genomic_DNA"/>
</dbReference>
<sequence length="226" mass="25325">MKRPKVILNVFSSIDGKITTAPNHNVSEWTKYGIDGEAHDLTYRLYDQLDCDGLVSGSETLMVYGGHWIELEQPIYEPKKSKAYIVFDGRGRINWQQTEGLIVVTREDVPKEYIDQLEKKGITYITSGTGEHIDLTLALQKLYEMGFRTLGISGGGGINGAFLRNGLIDEISIVFAPVVVGGKLTPALFDCDELHSVHDITKLELKQVKQFDSGSIWMHYKVQSED</sequence>
<dbReference type="Pfam" id="PF01872">
    <property type="entry name" value="RibD_C"/>
    <property type="match status" value="1"/>
</dbReference>
<protein>
    <submittedName>
        <fullName evidence="5">5-amino-6-(5-phosphoribosylamino)uracil reductase</fullName>
    </submittedName>
</protein>
<keyword evidence="6" id="KW-1185">Reference proteome</keyword>
<evidence type="ECO:0000256" key="1">
    <source>
        <dbReference type="ARBA" id="ARBA00005104"/>
    </source>
</evidence>
<dbReference type="InterPro" id="IPR050765">
    <property type="entry name" value="Riboflavin_Biosynth_HTPR"/>
</dbReference>